<reference evidence="1" key="2">
    <citation type="submission" date="2025-09" db="UniProtKB">
        <authorList>
            <consortium name="EnsemblPlants"/>
        </authorList>
    </citation>
    <scope>IDENTIFICATION</scope>
</reference>
<accession>A0ACD5TDA1</accession>
<sequence length="377" mass="43754">MISMPTHILPHQYPAIQNSSTFVSSLPTSMEPDQLNASNSYCLILRDLFFRLVVTFQIESSLSMEIIGFWLWLQGKGQAGFLLCIESCDDNLFRVIASAAKDFVEILHFEFDGSDDRSVPRSHLQREVLEGISFYLNNVCYKALEVNPERENLDFMHNQMADLYQEAYGEFMNDLVPVSSITDLQQEAYGESLKDQAPMSSKNLLTKIKALYANTQKYPGEGSSTRNMHVETSHMLHPDVKDELYECQPNSRLVTFLENLSLREKHNKLIMQQLSDVPRDERTLFVTFSNGYPLTKEELHDFFMRHYGDIEEISLEEPIENRAPLYAHVTFYTQMTLFRVLDGSRRVKFMTRGKHLWARQFVPKKKKVKYDELNQIA</sequence>
<evidence type="ECO:0000313" key="1">
    <source>
        <dbReference type="EnsemblPlants" id="AVESA.00010b.r2.1AG0033780.1.CDS"/>
    </source>
</evidence>
<keyword evidence="2" id="KW-1185">Reference proteome</keyword>
<protein>
    <submittedName>
        <fullName evidence="1">Uncharacterized protein</fullName>
    </submittedName>
</protein>
<organism evidence="1 2">
    <name type="scientific">Avena sativa</name>
    <name type="common">Oat</name>
    <dbReference type="NCBI Taxonomy" id="4498"/>
    <lineage>
        <taxon>Eukaryota</taxon>
        <taxon>Viridiplantae</taxon>
        <taxon>Streptophyta</taxon>
        <taxon>Embryophyta</taxon>
        <taxon>Tracheophyta</taxon>
        <taxon>Spermatophyta</taxon>
        <taxon>Magnoliopsida</taxon>
        <taxon>Liliopsida</taxon>
        <taxon>Poales</taxon>
        <taxon>Poaceae</taxon>
        <taxon>BOP clade</taxon>
        <taxon>Pooideae</taxon>
        <taxon>Poodae</taxon>
        <taxon>Poeae</taxon>
        <taxon>Poeae Chloroplast Group 1 (Aveneae type)</taxon>
        <taxon>Aveninae</taxon>
        <taxon>Avena</taxon>
    </lineage>
</organism>
<dbReference type="Proteomes" id="UP001732700">
    <property type="component" value="Chromosome 1A"/>
</dbReference>
<dbReference type="EnsemblPlants" id="AVESA.00010b.r2.1AG0033780.1">
    <property type="protein sequence ID" value="AVESA.00010b.r2.1AG0033780.1.CDS"/>
    <property type="gene ID" value="AVESA.00010b.r2.1AG0033780"/>
</dbReference>
<evidence type="ECO:0000313" key="2">
    <source>
        <dbReference type="Proteomes" id="UP001732700"/>
    </source>
</evidence>
<reference evidence="1" key="1">
    <citation type="submission" date="2021-05" db="EMBL/GenBank/DDBJ databases">
        <authorList>
            <person name="Scholz U."/>
            <person name="Mascher M."/>
            <person name="Fiebig A."/>
        </authorList>
    </citation>
    <scope>NUCLEOTIDE SEQUENCE [LARGE SCALE GENOMIC DNA]</scope>
</reference>
<name>A0ACD5TDA1_AVESA</name>
<proteinExistence type="predicted"/>